<dbReference type="GO" id="GO:0005829">
    <property type="term" value="C:cytosol"/>
    <property type="evidence" value="ECO:0007669"/>
    <property type="project" value="TreeGrafter"/>
</dbReference>
<evidence type="ECO:0000256" key="2">
    <source>
        <dbReference type="ARBA" id="ARBA00005979"/>
    </source>
</evidence>
<accession>A0A3G2E7G6</accession>
<evidence type="ECO:0000313" key="5">
    <source>
        <dbReference type="EMBL" id="AYM75730.1"/>
    </source>
</evidence>
<comment type="cofactor">
    <cofactor evidence="1">
        <name>FMN</name>
        <dbReference type="ChEBI" id="CHEBI:58210"/>
    </cofactor>
</comment>
<dbReference type="GO" id="GO:0016628">
    <property type="term" value="F:oxidoreductase activity, acting on the CH-CH group of donors, NAD or NADP as acceptor"/>
    <property type="evidence" value="ECO:0007669"/>
    <property type="project" value="UniProtKB-ARBA"/>
</dbReference>
<dbReference type="CDD" id="cd02933">
    <property type="entry name" value="OYE_like_FMN"/>
    <property type="match status" value="1"/>
</dbReference>
<dbReference type="FunFam" id="3.20.20.70:FF:000059">
    <property type="entry name" value="N-ethylmaleimide reductase, FMN-linked"/>
    <property type="match status" value="1"/>
</dbReference>
<dbReference type="Pfam" id="PF02566">
    <property type="entry name" value="OsmC"/>
    <property type="match status" value="1"/>
</dbReference>
<dbReference type="PANTHER" id="PTHR22893:SF91">
    <property type="entry name" value="NADPH DEHYDROGENASE 2-RELATED"/>
    <property type="match status" value="1"/>
</dbReference>
<dbReference type="InterPro" id="IPR036102">
    <property type="entry name" value="OsmC/Ohrsf"/>
</dbReference>
<protein>
    <recommendedName>
        <fullName evidence="4">NADH:flavin oxidoreductase/NADH oxidase N-terminal domain-containing protein</fullName>
    </recommendedName>
</protein>
<evidence type="ECO:0000259" key="4">
    <source>
        <dbReference type="Pfam" id="PF00724"/>
    </source>
</evidence>
<comment type="similarity">
    <text evidence="2">Belongs to the NADH:flavin oxidoreductase/NADH oxidase family.</text>
</comment>
<dbReference type="AlphaFoldDB" id="A0A3G2E7G6"/>
<dbReference type="InterPro" id="IPR003718">
    <property type="entry name" value="OsmC/Ohr_fam"/>
</dbReference>
<evidence type="ECO:0000256" key="1">
    <source>
        <dbReference type="ARBA" id="ARBA00001917"/>
    </source>
</evidence>
<gene>
    <name evidence="5" type="ORF">D9M09_07840</name>
</gene>
<dbReference type="Proteomes" id="UP000279594">
    <property type="component" value="Chromosome"/>
</dbReference>
<dbReference type="PANTHER" id="PTHR22893">
    <property type="entry name" value="NADH OXIDOREDUCTASE-RELATED"/>
    <property type="match status" value="1"/>
</dbReference>
<keyword evidence="6" id="KW-1185">Reference proteome</keyword>
<dbReference type="InterPro" id="IPR013785">
    <property type="entry name" value="Aldolase_TIM"/>
</dbReference>
<feature type="domain" description="NADH:flavin oxidoreductase/NADH oxidase N-terminal" evidence="4">
    <location>
        <begin position="3"/>
        <end position="339"/>
    </location>
</feature>
<reference evidence="5 6" key="1">
    <citation type="submission" date="2018-10" db="EMBL/GenBank/DDBJ databases">
        <title>Effects of UV and annual dynamics of microbial communities in freshwater RAS systems.</title>
        <authorList>
            <person name="Bekkelund A.K."/>
            <person name="Hansen B.R."/>
            <person name="Stokken H."/>
            <person name="Eriksen B.F."/>
            <person name="Kashulin N.A."/>
        </authorList>
    </citation>
    <scope>NUCLEOTIDE SEQUENCE [LARGE SCALE GENOMIC DNA]</scope>
    <source>
        <strain evidence="5 6">BHSEK</strain>
    </source>
</reference>
<name>A0A3G2E7G6_9BURK</name>
<dbReference type="InterPro" id="IPR045247">
    <property type="entry name" value="Oye-like"/>
</dbReference>
<dbReference type="EMBL" id="CP033019">
    <property type="protein sequence ID" value="AYM75730.1"/>
    <property type="molecule type" value="Genomic_DNA"/>
</dbReference>
<evidence type="ECO:0000256" key="3">
    <source>
        <dbReference type="ARBA" id="ARBA00023002"/>
    </source>
</evidence>
<dbReference type="Pfam" id="PF00724">
    <property type="entry name" value="Oxidored_FMN"/>
    <property type="match status" value="1"/>
</dbReference>
<organism evidence="5 6">
    <name type="scientific">Janthinobacterium agaricidamnosum</name>
    <dbReference type="NCBI Taxonomy" id="55508"/>
    <lineage>
        <taxon>Bacteria</taxon>
        <taxon>Pseudomonadati</taxon>
        <taxon>Pseudomonadota</taxon>
        <taxon>Betaproteobacteria</taxon>
        <taxon>Burkholderiales</taxon>
        <taxon>Oxalobacteraceae</taxon>
        <taxon>Janthinobacterium</taxon>
    </lineage>
</organism>
<sequence length="553" mass="59642">MHQLFTPYDLSGISLANRVVMAPMTRTRTLENNPDALTALYYAQRASAGLIVTEGLPVSDEGRGYLYTPGIYSSTQGQGWRQVTDAVHAKGGKIFAQLWHVGRMSHVSIQPGNAAPVGPSDVAAENTTVYAWIEPGKAGPVLPSVPRALSVDEIARVTADFVHAAKVAIDAGFDGIEIMAANGFLFDQFLSSAVNTRTDQYGGGIANRQRFLLETIDALSAAIGSGKVGVRISPFGRLYDMRAYADEAQVWSSVAQALDTRKLAYVHLNYQPTITAAEVPAGFGAQFRQDYHGTLIGAGGFTQELARSELEKGDLDLIAFGMPFISNPDLVERMQNNWPLADSDRSTYYGASGAPSHGYTDYPAYGAAPASNMLNGINVAALQQFAQGVAGHPDKGEVRFNVKTRWQHQTRSVATVSHYVLGGEKHARHFEIASDEPHELLGQNTAPNPQELLMAALNACLSVGYAANAAAMGITVHSLEIETDGKLDLRGFLGLDESVNPGYDEVSYVVRLRTDASRERVEALHQAVTKTSVNLANFSKAIRMRPTLEVIEA</sequence>
<dbReference type="GO" id="GO:0010181">
    <property type="term" value="F:FMN binding"/>
    <property type="evidence" value="ECO:0007669"/>
    <property type="project" value="InterPro"/>
</dbReference>
<dbReference type="SUPFAM" id="SSF51395">
    <property type="entry name" value="FMN-linked oxidoreductases"/>
    <property type="match status" value="1"/>
</dbReference>
<dbReference type="Gene3D" id="3.30.300.20">
    <property type="match status" value="1"/>
</dbReference>
<proteinExistence type="inferred from homology"/>
<evidence type="ECO:0000313" key="6">
    <source>
        <dbReference type="Proteomes" id="UP000279594"/>
    </source>
</evidence>
<dbReference type="Gene3D" id="3.20.20.70">
    <property type="entry name" value="Aldolase class I"/>
    <property type="match status" value="1"/>
</dbReference>
<dbReference type="SUPFAM" id="SSF82784">
    <property type="entry name" value="OsmC-like"/>
    <property type="match status" value="1"/>
</dbReference>
<dbReference type="InterPro" id="IPR001155">
    <property type="entry name" value="OxRdtase_FMN_N"/>
</dbReference>
<dbReference type="InterPro" id="IPR015946">
    <property type="entry name" value="KH_dom-like_a/b"/>
</dbReference>
<keyword evidence="3" id="KW-0560">Oxidoreductase</keyword>